<dbReference type="Pfam" id="PF00571">
    <property type="entry name" value="CBS"/>
    <property type="match status" value="1"/>
</dbReference>
<dbReference type="InterPro" id="IPR036318">
    <property type="entry name" value="FAD-bd_PCMH-like_sf"/>
</dbReference>
<evidence type="ECO:0000256" key="4">
    <source>
        <dbReference type="ARBA" id="ARBA00022737"/>
    </source>
</evidence>
<gene>
    <name evidence="7" type="ORF">UFOPK1446_00650</name>
</gene>
<feature type="domain" description="CBS" evidence="6">
    <location>
        <begin position="1"/>
        <end position="57"/>
    </location>
</feature>
<dbReference type="InterPro" id="IPR005170">
    <property type="entry name" value="Transptr-assoc_dom"/>
</dbReference>
<evidence type="ECO:0000256" key="3">
    <source>
        <dbReference type="ARBA" id="ARBA00022475"/>
    </source>
</evidence>
<accession>A0A6J6C205</accession>
<keyword evidence="4" id="KW-0677">Repeat</keyword>
<evidence type="ECO:0000256" key="2">
    <source>
        <dbReference type="ARBA" id="ARBA00006337"/>
    </source>
</evidence>
<dbReference type="SUPFAM" id="SSF54631">
    <property type="entry name" value="CBS-domain pair"/>
    <property type="match status" value="1"/>
</dbReference>
<keyword evidence="3" id="KW-1003">Cell membrane</keyword>
<dbReference type="SUPFAM" id="SSF56176">
    <property type="entry name" value="FAD-binding/transporter-associated domain-like"/>
    <property type="match status" value="1"/>
</dbReference>
<dbReference type="InterPro" id="IPR046342">
    <property type="entry name" value="CBS_dom_sf"/>
</dbReference>
<dbReference type="Gene3D" id="3.90.1280.20">
    <property type="match status" value="1"/>
</dbReference>
<dbReference type="CDD" id="cd04590">
    <property type="entry name" value="CBS_pair_CorC_HlyC_assoc"/>
    <property type="match status" value="1"/>
</dbReference>
<protein>
    <submittedName>
        <fullName evidence="7">Unannotated protein</fullName>
    </submittedName>
</protein>
<dbReference type="GO" id="GO:0005886">
    <property type="term" value="C:plasma membrane"/>
    <property type="evidence" value="ECO:0007669"/>
    <property type="project" value="UniProtKB-SubCell"/>
</dbReference>
<keyword evidence="5" id="KW-0129">CBS domain</keyword>
<evidence type="ECO:0000313" key="7">
    <source>
        <dbReference type="EMBL" id="CAB4545057.1"/>
    </source>
</evidence>
<dbReference type="SMART" id="SM01091">
    <property type="entry name" value="CorC_HlyC"/>
    <property type="match status" value="1"/>
</dbReference>
<comment type="subcellular location">
    <subcellularLocation>
        <location evidence="1">Cell membrane</location>
        <topology evidence="1">Multi-pass membrane protein</topology>
    </subcellularLocation>
</comment>
<dbReference type="AlphaFoldDB" id="A0A6J6C205"/>
<reference evidence="7" key="1">
    <citation type="submission" date="2020-05" db="EMBL/GenBank/DDBJ databases">
        <authorList>
            <person name="Chiriac C."/>
            <person name="Salcher M."/>
            <person name="Ghai R."/>
            <person name="Kavagutti S V."/>
        </authorList>
    </citation>
    <scope>NUCLEOTIDE SEQUENCE</scope>
</reference>
<dbReference type="PANTHER" id="PTHR22777">
    <property type="entry name" value="HEMOLYSIN-RELATED"/>
    <property type="match status" value="1"/>
</dbReference>
<dbReference type="Pfam" id="PF03471">
    <property type="entry name" value="CorC_HlyC"/>
    <property type="match status" value="1"/>
</dbReference>
<dbReference type="Gene3D" id="3.30.465.10">
    <property type="match status" value="1"/>
</dbReference>
<name>A0A6J6C205_9ZZZZ</name>
<sequence>MRPVTYVPDSKPVDDLLREMQAARVHLAVVIDEYGGTAGLVTIEDILEEIVGEIADEYDEEQPDIEHRADGSIRVSARLPLDDLGHLLKQSFDDDVDTVGGLLAERLGKVPISGSSITVDGYELVAESVGGRRNRITSVVVIPDEAIGARVVSLDESAATTKDQA</sequence>
<dbReference type="EMBL" id="CAEZSO010000115">
    <property type="protein sequence ID" value="CAB4545057.1"/>
    <property type="molecule type" value="Genomic_DNA"/>
</dbReference>
<dbReference type="PROSITE" id="PS51371">
    <property type="entry name" value="CBS"/>
    <property type="match status" value="1"/>
</dbReference>
<dbReference type="InterPro" id="IPR016169">
    <property type="entry name" value="FAD-bd_PCMH_sub2"/>
</dbReference>
<dbReference type="GO" id="GO:0050660">
    <property type="term" value="F:flavin adenine dinucleotide binding"/>
    <property type="evidence" value="ECO:0007669"/>
    <property type="project" value="InterPro"/>
</dbReference>
<keyword evidence="3" id="KW-0472">Membrane</keyword>
<organism evidence="7">
    <name type="scientific">freshwater metagenome</name>
    <dbReference type="NCBI Taxonomy" id="449393"/>
    <lineage>
        <taxon>unclassified sequences</taxon>
        <taxon>metagenomes</taxon>
        <taxon>ecological metagenomes</taxon>
    </lineage>
</organism>
<evidence type="ECO:0000259" key="6">
    <source>
        <dbReference type="PROSITE" id="PS51371"/>
    </source>
</evidence>
<evidence type="ECO:0000256" key="1">
    <source>
        <dbReference type="ARBA" id="ARBA00004651"/>
    </source>
</evidence>
<dbReference type="PANTHER" id="PTHR22777:SF32">
    <property type="entry name" value="UPF0053 INNER MEMBRANE PROTEIN YFJD"/>
    <property type="match status" value="1"/>
</dbReference>
<dbReference type="InterPro" id="IPR000644">
    <property type="entry name" value="CBS_dom"/>
</dbReference>
<dbReference type="InterPro" id="IPR044751">
    <property type="entry name" value="Ion_transp-like_CBS"/>
</dbReference>
<proteinExistence type="inferred from homology"/>
<comment type="similarity">
    <text evidence="2">Belongs to the UPF0053 family.</text>
</comment>
<evidence type="ECO:0000256" key="5">
    <source>
        <dbReference type="ARBA" id="ARBA00023122"/>
    </source>
</evidence>